<dbReference type="InterPro" id="IPR032751">
    <property type="entry name" value="Fuseless"/>
</dbReference>
<keyword evidence="1" id="KW-1133">Transmembrane helix</keyword>
<evidence type="ECO:0000313" key="2">
    <source>
        <dbReference type="EMBL" id="CAL7946202.1"/>
    </source>
</evidence>
<evidence type="ECO:0000256" key="1">
    <source>
        <dbReference type="SAM" id="Phobius"/>
    </source>
</evidence>
<gene>
    <name evidence="2" type="ORF">XYLVIOL_LOCUS7656</name>
</gene>
<evidence type="ECO:0000313" key="3">
    <source>
        <dbReference type="Proteomes" id="UP001642520"/>
    </source>
</evidence>
<organism evidence="2 3">
    <name type="scientific">Xylocopa violacea</name>
    <name type="common">Violet carpenter bee</name>
    <name type="synonym">Apis violacea</name>
    <dbReference type="NCBI Taxonomy" id="135666"/>
    <lineage>
        <taxon>Eukaryota</taxon>
        <taxon>Metazoa</taxon>
        <taxon>Ecdysozoa</taxon>
        <taxon>Arthropoda</taxon>
        <taxon>Hexapoda</taxon>
        <taxon>Insecta</taxon>
        <taxon>Pterygota</taxon>
        <taxon>Neoptera</taxon>
        <taxon>Endopterygota</taxon>
        <taxon>Hymenoptera</taxon>
        <taxon>Apocrita</taxon>
        <taxon>Aculeata</taxon>
        <taxon>Apoidea</taxon>
        <taxon>Anthophila</taxon>
        <taxon>Apidae</taxon>
        <taxon>Xylocopa</taxon>
        <taxon>Xylocopa</taxon>
    </lineage>
</organism>
<keyword evidence="1" id="KW-0472">Membrane</keyword>
<sequence length="342" mass="39600">MWNSKGRKVKSLNDIPEVFRTYDHVETKVSLEKIINKHNGELVQKKMGILFPQRININIENHFLEKQEFSDDTNNNEKDSDTEKRLKNAKTLKSNVDEQLKKMSLQEDSKMKFKKRILSVMDVLLSFMLVTPTIVIFWRSTWMYMEIHADVFPGWFIFTLGTLMHTTFAILKNYFHVCMTHESTKKLWLDRILCKSMKILYTYVFGTICVMQWSGAFNIFDSFIQSAWLTACTTSVAVIVLMIFRSVPSITAPPLAITVDAFTNVFYFPTRYKMYRIRCKDHVLKFTGTTSSESETSMPEIRKDVAFSQRPIMAVARKKEMTGQGERIVGNPSLIGVQKGAD</sequence>
<reference evidence="2 3" key="1">
    <citation type="submission" date="2024-08" db="EMBL/GenBank/DDBJ databases">
        <authorList>
            <person name="Will J Nash"/>
            <person name="Angela Man"/>
            <person name="Seanna McTaggart"/>
            <person name="Kendall Baker"/>
            <person name="Tom Barker"/>
            <person name="Leah Catchpole"/>
            <person name="Alex Durrant"/>
            <person name="Karim Gharbi"/>
            <person name="Naomi Irish"/>
            <person name="Gemy Kaithakottil"/>
            <person name="Debby Ku"/>
            <person name="Aaliyah Providence"/>
            <person name="Felix Shaw"/>
            <person name="David Swarbreck"/>
            <person name="Chris Watkins"/>
            <person name="Ann M. McCartney"/>
            <person name="Giulio Formenti"/>
            <person name="Alice Mouton"/>
            <person name="Noel Vella"/>
            <person name="Bjorn M von Reumont"/>
            <person name="Adriana Vella"/>
            <person name="Wilfried Haerty"/>
        </authorList>
    </citation>
    <scope>NUCLEOTIDE SEQUENCE [LARGE SCALE GENOMIC DNA]</scope>
</reference>
<keyword evidence="3" id="KW-1185">Reference proteome</keyword>
<proteinExistence type="predicted"/>
<accession>A0ABP1P0N6</accession>
<dbReference type="PANTHER" id="PTHR35270">
    <property type="entry name" value="FUSELESS, ISOFORM A"/>
    <property type="match status" value="1"/>
</dbReference>
<comment type="caution">
    <text evidence="2">The sequence shown here is derived from an EMBL/GenBank/DDBJ whole genome shotgun (WGS) entry which is preliminary data.</text>
</comment>
<feature type="transmembrane region" description="Helical" evidence="1">
    <location>
        <begin position="117"/>
        <end position="140"/>
    </location>
</feature>
<dbReference type="EMBL" id="CAXAJV020001294">
    <property type="protein sequence ID" value="CAL7946202.1"/>
    <property type="molecule type" value="Genomic_DNA"/>
</dbReference>
<feature type="transmembrane region" description="Helical" evidence="1">
    <location>
        <begin position="226"/>
        <end position="244"/>
    </location>
</feature>
<dbReference type="Pfam" id="PF15993">
    <property type="entry name" value="Fuseless"/>
    <property type="match status" value="1"/>
</dbReference>
<feature type="transmembrane region" description="Helical" evidence="1">
    <location>
        <begin position="200"/>
        <end position="220"/>
    </location>
</feature>
<protein>
    <submittedName>
        <fullName evidence="2">Uncharacterized protein</fullName>
    </submittedName>
</protein>
<dbReference type="PANTHER" id="PTHR35270:SF2">
    <property type="entry name" value="FUSELESS, ISOFORM A"/>
    <property type="match status" value="1"/>
</dbReference>
<name>A0ABP1P0N6_XYLVO</name>
<feature type="transmembrane region" description="Helical" evidence="1">
    <location>
        <begin position="152"/>
        <end position="171"/>
    </location>
</feature>
<dbReference type="Proteomes" id="UP001642520">
    <property type="component" value="Unassembled WGS sequence"/>
</dbReference>
<keyword evidence="1" id="KW-0812">Transmembrane</keyword>